<accession>A0A8E0RWW0</accession>
<protein>
    <submittedName>
        <fullName evidence="1">Uncharacterized protein</fullName>
    </submittedName>
</protein>
<sequence length="206" mass="22096">MSDVNGFNVDKRSATLLSPHLYSVGKLLSYDTVKPSHLELYIPQSEQMAVTAGGQAVSGEHIAYYRPFGGQEHTTPTHADVLRHPGHTFTLTGSKFPVSSTDQPEHANLDGGMICFASQKGVNCQYPHQQLCYLAPVNGQWSQAFSAIQPGSVVTGGAVNMESNSMRSVDCDSGNGDSLDIIPSTGMTQLTRLANGLSEKQTYLSC</sequence>
<keyword evidence="2" id="KW-1185">Reference proteome</keyword>
<dbReference type="OrthoDB" id="6278790at2759"/>
<reference evidence="1" key="1">
    <citation type="submission" date="2019-05" db="EMBL/GenBank/DDBJ databases">
        <title>Annotation for the trematode Fasciolopsis buski.</title>
        <authorList>
            <person name="Choi Y.-J."/>
        </authorList>
    </citation>
    <scope>NUCLEOTIDE SEQUENCE</scope>
    <source>
        <strain evidence="1">HT</strain>
        <tissue evidence="1">Whole worm</tissue>
    </source>
</reference>
<dbReference type="AlphaFoldDB" id="A0A8E0RWW0"/>
<proteinExistence type="predicted"/>
<name>A0A8E0RWW0_9TREM</name>
<comment type="caution">
    <text evidence="1">The sequence shown here is derived from an EMBL/GenBank/DDBJ whole genome shotgun (WGS) entry which is preliminary data.</text>
</comment>
<evidence type="ECO:0000313" key="1">
    <source>
        <dbReference type="EMBL" id="KAA0190222.1"/>
    </source>
</evidence>
<dbReference type="Proteomes" id="UP000728185">
    <property type="component" value="Unassembled WGS sequence"/>
</dbReference>
<dbReference type="EMBL" id="LUCM01007277">
    <property type="protein sequence ID" value="KAA0190222.1"/>
    <property type="molecule type" value="Genomic_DNA"/>
</dbReference>
<evidence type="ECO:0000313" key="2">
    <source>
        <dbReference type="Proteomes" id="UP000728185"/>
    </source>
</evidence>
<organism evidence="1 2">
    <name type="scientific">Fasciolopsis buskii</name>
    <dbReference type="NCBI Taxonomy" id="27845"/>
    <lineage>
        <taxon>Eukaryota</taxon>
        <taxon>Metazoa</taxon>
        <taxon>Spiralia</taxon>
        <taxon>Lophotrochozoa</taxon>
        <taxon>Platyhelminthes</taxon>
        <taxon>Trematoda</taxon>
        <taxon>Digenea</taxon>
        <taxon>Plagiorchiida</taxon>
        <taxon>Echinostomata</taxon>
        <taxon>Echinostomatoidea</taxon>
        <taxon>Fasciolidae</taxon>
        <taxon>Fasciolopsis</taxon>
    </lineage>
</organism>
<gene>
    <name evidence="1" type="ORF">FBUS_01454</name>
</gene>